<dbReference type="Proteomes" id="UP000070700">
    <property type="component" value="Unassembled WGS sequence"/>
</dbReference>
<evidence type="ECO:0000259" key="8">
    <source>
        <dbReference type="PROSITE" id="PS50142"/>
    </source>
</evidence>
<evidence type="ECO:0000256" key="6">
    <source>
        <dbReference type="SAM" id="MobiDB-lite"/>
    </source>
</evidence>
<dbReference type="GO" id="GO:0006364">
    <property type="term" value="P:rRNA processing"/>
    <property type="evidence" value="ECO:0007669"/>
    <property type="project" value="TreeGrafter"/>
</dbReference>
<keyword evidence="2" id="KW-0255">Endonuclease</keyword>
<evidence type="ECO:0000256" key="2">
    <source>
        <dbReference type="ARBA" id="ARBA00022759"/>
    </source>
</evidence>
<dbReference type="OrthoDB" id="2392202at2759"/>
<evidence type="ECO:0000313" key="10">
    <source>
        <dbReference type="Proteomes" id="UP000070700"/>
    </source>
</evidence>
<dbReference type="GeneID" id="28828643"/>
<proteinExistence type="predicted"/>
<dbReference type="SUPFAM" id="SSF69065">
    <property type="entry name" value="RNase III domain-like"/>
    <property type="match status" value="1"/>
</dbReference>
<dbReference type="SMART" id="SM00535">
    <property type="entry name" value="RIBOc"/>
    <property type="match status" value="1"/>
</dbReference>
<dbReference type="FunCoup" id="A0A132B9N5">
    <property type="interactions" value="253"/>
</dbReference>
<evidence type="ECO:0000256" key="3">
    <source>
        <dbReference type="ARBA" id="ARBA00022801"/>
    </source>
</evidence>
<dbReference type="SUPFAM" id="SSF54768">
    <property type="entry name" value="dsRNA-binding domain-like"/>
    <property type="match status" value="1"/>
</dbReference>
<feature type="compositionally biased region" description="Basic residues" evidence="6">
    <location>
        <begin position="1"/>
        <end position="12"/>
    </location>
</feature>
<keyword evidence="3" id="KW-0378">Hydrolase</keyword>
<dbReference type="GO" id="GO:0003723">
    <property type="term" value="F:RNA binding"/>
    <property type="evidence" value="ECO:0007669"/>
    <property type="project" value="UniProtKB-UniRule"/>
</dbReference>
<evidence type="ECO:0000256" key="1">
    <source>
        <dbReference type="ARBA" id="ARBA00022722"/>
    </source>
</evidence>
<dbReference type="PANTHER" id="PTHR11207">
    <property type="entry name" value="RIBONUCLEASE III"/>
    <property type="match status" value="1"/>
</dbReference>
<dbReference type="Gene3D" id="1.10.1520.10">
    <property type="entry name" value="Ribonuclease III domain"/>
    <property type="match status" value="1"/>
</dbReference>
<evidence type="ECO:0000256" key="4">
    <source>
        <dbReference type="ARBA" id="ARBA00022884"/>
    </source>
</evidence>
<keyword evidence="1" id="KW-0540">Nuclease</keyword>
<dbReference type="InParanoid" id="A0A132B9N5"/>
<dbReference type="CDD" id="cd00593">
    <property type="entry name" value="RIBOc"/>
    <property type="match status" value="1"/>
</dbReference>
<accession>A0A132B9N5</accession>
<dbReference type="STRING" id="149040.A0A132B9N5"/>
<dbReference type="InterPro" id="IPR014720">
    <property type="entry name" value="dsRBD_dom"/>
</dbReference>
<dbReference type="PROSITE" id="PS50142">
    <property type="entry name" value="RNASE_3_2"/>
    <property type="match status" value="1"/>
</dbReference>
<dbReference type="Gene3D" id="3.30.160.20">
    <property type="match status" value="1"/>
</dbReference>
<dbReference type="InterPro" id="IPR036389">
    <property type="entry name" value="RNase_III_sf"/>
</dbReference>
<evidence type="ECO:0000259" key="7">
    <source>
        <dbReference type="PROSITE" id="PS50137"/>
    </source>
</evidence>
<dbReference type="KEGG" id="psco:LY89DRAFT_724637"/>
<dbReference type="PROSITE" id="PS50137">
    <property type="entry name" value="DS_RBD"/>
    <property type="match status" value="1"/>
</dbReference>
<dbReference type="PANTHER" id="PTHR11207:SF0">
    <property type="entry name" value="RIBONUCLEASE 3"/>
    <property type="match status" value="1"/>
</dbReference>
<sequence>MQKLFNKAKRKHQESPGSGERSSKHKKHKNSHERENPFAKSYEKTSVDIPLRANSFDQGRKGQKIANLIRALNEALDEDGMDETLELIGEENLNRCIDLRTNLKETKLETDASAVISPPASQPQRMSMSHDYQNIPKTLSVLNLTPWKSSTIPTTLPPAPKILDPTLELSAFTHIGCSAGKPSDLSYERLEWIGDAYIQLTATLLIAQTFPSSNPGDCSRFREKLVKNVTLANYSHQYGFDKRAILPEHMSAGHEKTKIMGDIFEAYVAGVILSDPENGVMRATDWLKEIWGRTIAKDIINEERNGMKFDSPLWRLRGNVDPVQDIKSAERVILNPKEVLQKMLGSKGIKITYRDAAPERKSRETNLAEFTVGVYLDGWGEKDRMLGIGKGKGKKEAGFKAAEQAMENKKLMKVYTDRKKIFDAQMELEKKALEEQQESTSTSV</sequence>
<feature type="region of interest" description="Disordered" evidence="6">
    <location>
        <begin position="1"/>
        <end position="43"/>
    </location>
</feature>
<dbReference type="AlphaFoldDB" id="A0A132B9N5"/>
<name>A0A132B9N5_MOLSC</name>
<feature type="domain" description="RNase III" evidence="8">
    <location>
        <begin position="171"/>
        <end position="276"/>
    </location>
</feature>
<feature type="domain" description="DRBM" evidence="7">
    <location>
        <begin position="335"/>
        <end position="411"/>
    </location>
</feature>
<feature type="compositionally biased region" description="Basic and acidic residues" evidence="6">
    <location>
        <begin position="32"/>
        <end position="43"/>
    </location>
</feature>
<evidence type="ECO:0000313" key="9">
    <source>
        <dbReference type="EMBL" id="KUJ09118.1"/>
    </source>
</evidence>
<dbReference type="GO" id="GO:0034475">
    <property type="term" value="P:U4 snRNA 3'-end processing"/>
    <property type="evidence" value="ECO:0007669"/>
    <property type="project" value="TreeGrafter"/>
</dbReference>
<keyword evidence="4 5" id="KW-0694">RNA-binding</keyword>
<evidence type="ECO:0000256" key="5">
    <source>
        <dbReference type="PROSITE-ProRule" id="PRU00266"/>
    </source>
</evidence>
<organism evidence="9 10">
    <name type="scientific">Mollisia scopiformis</name>
    <name type="common">Conifer needle endophyte fungus</name>
    <name type="synonym">Phialocephala scopiformis</name>
    <dbReference type="NCBI Taxonomy" id="149040"/>
    <lineage>
        <taxon>Eukaryota</taxon>
        <taxon>Fungi</taxon>
        <taxon>Dikarya</taxon>
        <taxon>Ascomycota</taxon>
        <taxon>Pezizomycotina</taxon>
        <taxon>Leotiomycetes</taxon>
        <taxon>Helotiales</taxon>
        <taxon>Mollisiaceae</taxon>
        <taxon>Mollisia</taxon>
    </lineage>
</organism>
<dbReference type="EMBL" id="KQ947433">
    <property type="protein sequence ID" value="KUJ09118.1"/>
    <property type="molecule type" value="Genomic_DNA"/>
</dbReference>
<dbReference type="Pfam" id="PF00636">
    <property type="entry name" value="Ribonuclease_3"/>
    <property type="match status" value="1"/>
</dbReference>
<gene>
    <name evidence="9" type="ORF">LY89DRAFT_724637</name>
</gene>
<dbReference type="InterPro" id="IPR000999">
    <property type="entry name" value="RNase_III_dom"/>
</dbReference>
<dbReference type="GO" id="GO:0004525">
    <property type="term" value="F:ribonuclease III activity"/>
    <property type="evidence" value="ECO:0007669"/>
    <property type="project" value="InterPro"/>
</dbReference>
<dbReference type="RefSeq" id="XP_018063473.1">
    <property type="nucleotide sequence ID" value="XM_018218917.1"/>
</dbReference>
<reference evidence="9 10" key="1">
    <citation type="submission" date="2015-10" db="EMBL/GenBank/DDBJ databases">
        <title>Full genome of DAOMC 229536 Phialocephala scopiformis, a fungal endophyte of spruce producing the potent anti-insectan compound rugulosin.</title>
        <authorList>
            <consortium name="DOE Joint Genome Institute"/>
            <person name="Walker A.K."/>
            <person name="Frasz S.L."/>
            <person name="Seifert K.A."/>
            <person name="Miller J.D."/>
            <person name="Mondo S.J."/>
            <person name="Labutti K."/>
            <person name="Lipzen A."/>
            <person name="Dockter R."/>
            <person name="Kennedy M."/>
            <person name="Grigoriev I.V."/>
            <person name="Spatafora J.W."/>
        </authorList>
    </citation>
    <scope>NUCLEOTIDE SEQUENCE [LARGE SCALE GENOMIC DNA]</scope>
    <source>
        <strain evidence="9 10">CBS 120377</strain>
    </source>
</reference>
<protein>
    <submittedName>
        <fullName evidence="9">Ribonuclease III</fullName>
    </submittedName>
</protein>
<keyword evidence="10" id="KW-1185">Reference proteome</keyword>
<dbReference type="SMART" id="SM00358">
    <property type="entry name" value="DSRM"/>
    <property type="match status" value="1"/>
</dbReference>
<dbReference type="GO" id="GO:0006369">
    <property type="term" value="P:termination of RNA polymerase II transcription"/>
    <property type="evidence" value="ECO:0007669"/>
    <property type="project" value="TreeGrafter"/>
</dbReference>
<dbReference type="GO" id="GO:0005654">
    <property type="term" value="C:nucleoplasm"/>
    <property type="evidence" value="ECO:0007669"/>
    <property type="project" value="TreeGrafter"/>
</dbReference>